<evidence type="ECO:0000256" key="2">
    <source>
        <dbReference type="ARBA" id="ARBA00023015"/>
    </source>
</evidence>
<name>A0ABQ6NG74_9BACL</name>
<evidence type="ECO:0000256" key="1">
    <source>
        <dbReference type="ARBA" id="ARBA00009437"/>
    </source>
</evidence>
<dbReference type="InterPro" id="IPR005119">
    <property type="entry name" value="LysR_subst-bd"/>
</dbReference>
<dbReference type="InterPro" id="IPR000847">
    <property type="entry name" value="LysR_HTH_N"/>
</dbReference>
<organism evidence="6 7">
    <name type="scientific">Paenibacillus glycanilyticus</name>
    <dbReference type="NCBI Taxonomy" id="126569"/>
    <lineage>
        <taxon>Bacteria</taxon>
        <taxon>Bacillati</taxon>
        <taxon>Bacillota</taxon>
        <taxon>Bacilli</taxon>
        <taxon>Bacillales</taxon>
        <taxon>Paenibacillaceae</taxon>
        <taxon>Paenibacillus</taxon>
    </lineage>
</organism>
<evidence type="ECO:0000256" key="3">
    <source>
        <dbReference type="ARBA" id="ARBA00023125"/>
    </source>
</evidence>
<keyword evidence="4" id="KW-0804">Transcription</keyword>
<evidence type="ECO:0000256" key="4">
    <source>
        <dbReference type="ARBA" id="ARBA00023163"/>
    </source>
</evidence>
<dbReference type="RefSeq" id="WP_127496483.1">
    <property type="nucleotide sequence ID" value="NZ_BTCL01000002.1"/>
</dbReference>
<dbReference type="Proteomes" id="UP001285921">
    <property type="component" value="Unassembled WGS sequence"/>
</dbReference>
<accession>A0ABQ6NG74</accession>
<proteinExistence type="inferred from homology"/>
<gene>
    <name evidence="6" type="ORF">PghCCS26_07270</name>
</gene>
<dbReference type="CDD" id="cd05466">
    <property type="entry name" value="PBP2_LTTR_substrate"/>
    <property type="match status" value="1"/>
</dbReference>
<feature type="domain" description="HTH lysR-type" evidence="5">
    <location>
        <begin position="1"/>
        <end position="58"/>
    </location>
</feature>
<reference evidence="6 7" key="1">
    <citation type="submission" date="2023-05" db="EMBL/GenBank/DDBJ databases">
        <title>Draft genome of Paenibacillus sp. CCS26.</title>
        <authorList>
            <person name="Akita H."/>
            <person name="Shinto Y."/>
            <person name="Kimura Z."/>
        </authorList>
    </citation>
    <scope>NUCLEOTIDE SEQUENCE [LARGE SCALE GENOMIC DNA]</scope>
    <source>
        <strain evidence="6 7">CCS26</strain>
    </source>
</reference>
<dbReference type="PROSITE" id="PS50931">
    <property type="entry name" value="HTH_LYSR"/>
    <property type="match status" value="1"/>
</dbReference>
<keyword evidence="7" id="KW-1185">Reference proteome</keyword>
<keyword evidence="2" id="KW-0805">Transcription regulation</keyword>
<evidence type="ECO:0000313" key="7">
    <source>
        <dbReference type="Proteomes" id="UP001285921"/>
    </source>
</evidence>
<evidence type="ECO:0000259" key="5">
    <source>
        <dbReference type="PROSITE" id="PS50931"/>
    </source>
</evidence>
<dbReference type="SUPFAM" id="SSF46785">
    <property type="entry name" value="Winged helix' DNA-binding domain"/>
    <property type="match status" value="1"/>
</dbReference>
<dbReference type="PRINTS" id="PR00039">
    <property type="entry name" value="HTHLYSR"/>
</dbReference>
<dbReference type="Gene3D" id="1.10.10.10">
    <property type="entry name" value="Winged helix-like DNA-binding domain superfamily/Winged helix DNA-binding domain"/>
    <property type="match status" value="1"/>
</dbReference>
<protein>
    <submittedName>
        <fullName evidence="6">LysR family transcriptional regulator</fullName>
    </submittedName>
</protein>
<dbReference type="Gene3D" id="3.40.190.290">
    <property type="match status" value="1"/>
</dbReference>
<evidence type="ECO:0000313" key="6">
    <source>
        <dbReference type="EMBL" id="GMK43600.1"/>
    </source>
</evidence>
<dbReference type="Pfam" id="PF00126">
    <property type="entry name" value="HTH_1"/>
    <property type="match status" value="1"/>
</dbReference>
<sequence length="299" mass="33197">MNIEQLEYVKEVFETNSMSLAAQNLHVSQSAISQSISLLEKEIGIPLFKRSRSGTVPTEDGITIIRKVLEILMKVDEIKDEVQAITSVYKGELIIATIPSLSMTFLPKALARFKKDYPQIKVMVVELESRIVIDRIVHDKAHLGLISLSQYTSDGLPEPIAFHSFQYKGELQAIVPRDSVLALNKELMLKDLANHAFIMSASSFWDGVTEDIKQVCGGINVIFTTTNPEVIKRSVAEGLGISLMSSLMLRDDPYVESGRIVAVPLAGYRLDASGTFGGIYSKKGSQQRLARKFLDYIEV</sequence>
<comment type="caution">
    <text evidence="6">The sequence shown here is derived from an EMBL/GenBank/DDBJ whole genome shotgun (WGS) entry which is preliminary data.</text>
</comment>
<comment type="similarity">
    <text evidence="1">Belongs to the LysR transcriptional regulatory family.</text>
</comment>
<dbReference type="PANTHER" id="PTHR30126">
    <property type="entry name" value="HTH-TYPE TRANSCRIPTIONAL REGULATOR"/>
    <property type="match status" value="1"/>
</dbReference>
<dbReference type="InterPro" id="IPR036390">
    <property type="entry name" value="WH_DNA-bd_sf"/>
</dbReference>
<dbReference type="EMBL" id="BTCL01000002">
    <property type="protein sequence ID" value="GMK43600.1"/>
    <property type="molecule type" value="Genomic_DNA"/>
</dbReference>
<dbReference type="Pfam" id="PF03466">
    <property type="entry name" value="LysR_substrate"/>
    <property type="match status" value="1"/>
</dbReference>
<keyword evidence="3" id="KW-0238">DNA-binding</keyword>
<dbReference type="InterPro" id="IPR036388">
    <property type="entry name" value="WH-like_DNA-bd_sf"/>
</dbReference>
<dbReference type="SUPFAM" id="SSF53850">
    <property type="entry name" value="Periplasmic binding protein-like II"/>
    <property type="match status" value="1"/>
</dbReference>
<dbReference type="PANTHER" id="PTHR30126:SF40">
    <property type="entry name" value="HTH-TYPE TRANSCRIPTIONAL REGULATOR GLTR"/>
    <property type="match status" value="1"/>
</dbReference>